<name>A0ABU6RW79_9FABA</name>
<reference evidence="2 3" key="1">
    <citation type="journal article" date="2023" name="Plants (Basel)">
        <title>Bridging the Gap: Combining Genomics and Transcriptomics Approaches to Understand Stylosanthes scabra, an Orphan Legume from the Brazilian Caatinga.</title>
        <authorList>
            <person name="Ferreira-Neto J.R.C."/>
            <person name="da Silva M.D."/>
            <person name="Binneck E."/>
            <person name="de Melo N.F."/>
            <person name="da Silva R.H."/>
            <person name="de Melo A.L.T.M."/>
            <person name="Pandolfi V."/>
            <person name="Bustamante F.O."/>
            <person name="Brasileiro-Vidal A.C."/>
            <person name="Benko-Iseppon A.M."/>
        </authorList>
    </citation>
    <scope>NUCLEOTIDE SEQUENCE [LARGE SCALE GENOMIC DNA]</scope>
    <source>
        <tissue evidence="2">Leaves</tissue>
    </source>
</reference>
<gene>
    <name evidence="2" type="ORF">PIB30_094008</name>
</gene>
<comment type="caution">
    <text evidence="2">The sequence shown here is derived from an EMBL/GenBank/DDBJ whole genome shotgun (WGS) entry which is preliminary data.</text>
</comment>
<dbReference type="Proteomes" id="UP001341840">
    <property type="component" value="Unassembled WGS sequence"/>
</dbReference>
<keyword evidence="3" id="KW-1185">Reference proteome</keyword>
<protein>
    <submittedName>
        <fullName evidence="2">Uncharacterized protein</fullName>
    </submittedName>
</protein>
<evidence type="ECO:0000313" key="3">
    <source>
        <dbReference type="Proteomes" id="UP001341840"/>
    </source>
</evidence>
<organism evidence="2 3">
    <name type="scientific">Stylosanthes scabra</name>
    <dbReference type="NCBI Taxonomy" id="79078"/>
    <lineage>
        <taxon>Eukaryota</taxon>
        <taxon>Viridiplantae</taxon>
        <taxon>Streptophyta</taxon>
        <taxon>Embryophyta</taxon>
        <taxon>Tracheophyta</taxon>
        <taxon>Spermatophyta</taxon>
        <taxon>Magnoliopsida</taxon>
        <taxon>eudicotyledons</taxon>
        <taxon>Gunneridae</taxon>
        <taxon>Pentapetalae</taxon>
        <taxon>rosids</taxon>
        <taxon>fabids</taxon>
        <taxon>Fabales</taxon>
        <taxon>Fabaceae</taxon>
        <taxon>Papilionoideae</taxon>
        <taxon>50 kb inversion clade</taxon>
        <taxon>dalbergioids sensu lato</taxon>
        <taxon>Dalbergieae</taxon>
        <taxon>Pterocarpus clade</taxon>
        <taxon>Stylosanthes</taxon>
    </lineage>
</organism>
<evidence type="ECO:0000313" key="2">
    <source>
        <dbReference type="EMBL" id="MED6128056.1"/>
    </source>
</evidence>
<dbReference type="EMBL" id="JASCZI010032252">
    <property type="protein sequence ID" value="MED6128056.1"/>
    <property type="molecule type" value="Genomic_DNA"/>
</dbReference>
<feature type="region of interest" description="Disordered" evidence="1">
    <location>
        <begin position="129"/>
        <end position="163"/>
    </location>
</feature>
<evidence type="ECO:0000256" key="1">
    <source>
        <dbReference type="SAM" id="MobiDB-lite"/>
    </source>
</evidence>
<sequence>MASPLKAKSVDEVVNPKNIKNLIEQSNYTSRFLQCLGDKLSSSSKPFSLQNIFEPSTSKTTEKPLFKPFKISNKAKQSLKTSILKQDSGDSEILQKVEHLLSCLNTVPETPTNSRESFSCIQTRSSKAINAIDHKSNESQDSDQSLDSDSPRISPIMTNSMTK</sequence>
<proteinExistence type="predicted"/>
<accession>A0ABU6RW79</accession>